<evidence type="ECO:0000259" key="2">
    <source>
        <dbReference type="Pfam" id="PF00174"/>
    </source>
</evidence>
<keyword evidence="1" id="KW-0812">Transmembrane</keyword>
<feature type="transmembrane region" description="Helical" evidence="1">
    <location>
        <begin position="150"/>
        <end position="169"/>
    </location>
</feature>
<feature type="transmembrane region" description="Helical" evidence="1">
    <location>
        <begin position="114"/>
        <end position="138"/>
    </location>
</feature>
<keyword evidence="1" id="KW-1133">Transmembrane helix</keyword>
<dbReference type="CDD" id="cd00321">
    <property type="entry name" value="SO_family_Moco"/>
    <property type="match status" value="1"/>
</dbReference>
<protein>
    <submittedName>
        <fullName evidence="3">Molybdopterin-dependent oxidoreductase</fullName>
    </submittedName>
</protein>
<keyword evidence="1" id="KW-0472">Membrane</keyword>
<dbReference type="PANTHER" id="PTHR43032">
    <property type="entry name" value="PROTEIN-METHIONINE-SULFOXIDE REDUCTASE"/>
    <property type="match status" value="1"/>
</dbReference>
<comment type="caution">
    <text evidence="3">The sequence shown here is derived from an EMBL/GenBank/DDBJ whole genome shotgun (WGS) entry which is preliminary data.</text>
</comment>
<feature type="domain" description="Oxidoreductase molybdopterin-binding" evidence="2">
    <location>
        <begin position="279"/>
        <end position="398"/>
    </location>
</feature>
<feature type="transmembrane region" description="Helical" evidence="1">
    <location>
        <begin position="32"/>
        <end position="52"/>
    </location>
</feature>
<proteinExistence type="predicted"/>
<accession>A0ABP4VP37</accession>
<dbReference type="RefSeq" id="WP_344197904.1">
    <property type="nucleotide sequence ID" value="NZ_BAAAME010000002.1"/>
</dbReference>
<keyword evidence="4" id="KW-1185">Reference proteome</keyword>
<organism evidence="3 4">
    <name type="scientific">Aeromicrobium alkaliterrae</name>
    <dbReference type="NCBI Taxonomy" id="302168"/>
    <lineage>
        <taxon>Bacteria</taxon>
        <taxon>Bacillati</taxon>
        <taxon>Actinomycetota</taxon>
        <taxon>Actinomycetes</taxon>
        <taxon>Propionibacteriales</taxon>
        <taxon>Nocardioidaceae</taxon>
        <taxon>Aeromicrobium</taxon>
    </lineage>
</organism>
<evidence type="ECO:0000313" key="4">
    <source>
        <dbReference type="Proteomes" id="UP001501057"/>
    </source>
</evidence>
<dbReference type="EMBL" id="BAAAME010000002">
    <property type="protein sequence ID" value="GAA1729462.1"/>
    <property type="molecule type" value="Genomic_DNA"/>
</dbReference>
<dbReference type="Gene3D" id="3.90.420.10">
    <property type="entry name" value="Oxidoreductase, molybdopterin-binding domain"/>
    <property type="match status" value="1"/>
</dbReference>
<dbReference type="PANTHER" id="PTHR43032:SF2">
    <property type="entry name" value="BLL0505 PROTEIN"/>
    <property type="match status" value="1"/>
</dbReference>
<dbReference type="InterPro" id="IPR008335">
    <property type="entry name" value="Mopterin_OxRdtase_euk"/>
</dbReference>
<evidence type="ECO:0000313" key="3">
    <source>
        <dbReference type="EMBL" id="GAA1729462.1"/>
    </source>
</evidence>
<dbReference type="Pfam" id="PF00174">
    <property type="entry name" value="Oxidored_molyb"/>
    <property type="match status" value="1"/>
</dbReference>
<reference evidence="4" key="1">
    <citation type="journal article" date="2019" name="Int. J. Syst. Evol. Microbiol.">
        <title>The Global Catalogue of Microorganisms (GCM) 10K type strain sequencing project: providing services to taxonomists for standard genome sequencing and annotation.</title>
        <authorList>
            <consortium name="The Broad Institute Genomics Platform"/>
            <consortium name="The Broad Institute Genome Sequencing Center for Infectious Disease"/>
            <person name="Wu L."/>
            <person name="Ma J."/>
        </authorList>
    </citation>
    <scope>NUCLEOTIDE SEQUENCE [LARGE SCALE GENOMIC DNA]</scope>
    <source>
        <strain evidence="4">JCM 13518</strain>
    </source>
</reference>
<dbReference type="InterPro" id="IPR000572">
    <property type="entry name" value="OxRdtase_Mopterin-bd_dom"/>
</dbReference>
<dbReference type="PRINTS" id="PR00407">
    <property type="entry name" value="EUMOPTERIN"/>
</dbReference>
<sequence length="399" mass="43191">MRLPTVDDVEKLIPRPEDFESRARGTGLTARVGTALGIAFAICFLTGIWSHLQYDPPGWLPLGPQPTQLYRITQGTHVITGIASIPLILVKLWSVFPRLFIRPPRGPRALLVEALERASIGALVGSSIFMLASGLLNIAQWYPWDFSFRATHYAVAWVAIGSLLVHIAVKLPVIRQALGAPISDAVDDDPADDVHDDHDDPESLTRRTVMLGAFASAGLAALLTAGQTVPFLRKISVFAVRDGEGPQGLPINRTAKAAGAVEAASDPSFVLEIIVDGVTTTLDRDQLAALPQRTHELPIACVEGWSRSASWTGVAVRDLLEMAGAPGRSEVLVRSMQTKGAFGTSVLPARFVEDHRTLLALQLNGEDLSLDHGFPCRIIAPNRPGVLQTKWVRQIEVRS</sequence>
<dbReference type="Proteomes" id="UP001501057">
    <property type="component" value="Unassembled WGS sequence"/>
</dbReference>
<dbReference type="SUPFAM" id="SSF56524">
    <property type="entry name" value="Oxidoreductase molybdopterin-binding domain"/>
    <property type="match status" value="1"/>
</dbReference>
<gene>
    <name evidence="3" type="ORF">GCM10009710_07580</name>
</gene>
<feature type="transmembrane region" description="Helical" evidence="1">
    <location>
        <begin position="72"/>
        <end position="93"/>
    </location>
</feature>
<dbReference type="InterPro" id="IPR036374">
    <property type="entry name" value="OxRdtase_Mopterin-bd_sf"/>
</dbReference>
<evidence type="ECO:0000256" key="1">
    <source>
        <dbReference type="SAM" id="Phobius"/>
    </source>
</evidence>
<name>A0ABP4VP37_9ACTN</name>